<reference evidence="3" key="1">
    <citation type="journal article" date="2019" name="Int. J. Syst. Evol. Microbiol.">
        <title>The Global Catalogue of Microorganisms (GCM) 10K type strain sequencing project: providing services to taxonomists for standard genome sequencing and annotation.</title>
        <authorList>
            <consortium name="The Broad Institute Genomics Platform"/>
            <consortium name="The Broad Institute Genome Sequencing Center for Infectious Disease"/>
            <person name="Wu L."/>
            <person name="Ma J."/>
        </authorList>
    </citation>
    <scope>NUCLEOTIDE SEQUENCE [LARGE SCALE GENOMIC DNA]</scope>
    <source>
        <strain evidence="3">CGMCC 1.12192</strain>
    </source>
</reference>
<gene>
    <name evidence="2" type="ORF">ACFPER_10645</name>
</gene>
<evidence type="ECO:0000256" key="1">
    <source>
        <dbReference type="SAM" id="Phobius"/>
    </source>
</evidence>
<keyword evidence="1" id="KW-0812">Transmembrane</keyword>
<comment type="caution">
    <text evidence="2">The sequence shown here is derived from an EMBL/GenBank/DDBJ whole genome shotgun (WGS) entry which is preliminary data.</text>
</comment>
<proteinExistence type="predicted"/>
<name>A0ABV9R712_9MICO</name>
<dbReference type="Proteomes" id="UP001595960">
    <property type="component" value="Unassembled WGS sequence"/>
</dbReference>
<evidence type="ECO:0000313" key="3">
    <source>
        <dbReference type="Proteomes" id="UP001595960"/>
    </source>
</evidence>
<protein>
    <recommendedName>
        <fullName evidence="4">Pilus assembly protein</fullName>
    </recommendedName>
</protein>
<evidence type="ECO:0000313" key="2">
    <source>
        <dbReference type="EMBL" id="MFC4829252.1"/>
    </source>
</evidence>
<dbReference type="RefSeq" id="WP_204392816.1">
    <property type="nucleotide sequence ID" value="NZ_JAFBBW010000001.1"/>
</dbReference>
<feature type="transmembrane region" description="Helical" evidence="1">
    <location>
        <begin position="6"/>
        <end position="23"/>
    </location>
</feature>
<keyword evidence="1" id="KW-0472">Membrane</keyword>
<sequence>MDVIIGAVVVIALIAGLVIVLALRGRADRSGTSEASADALQAEAQARAHASGAARNAGTGAI</sequence>
<keyword evidence="3" id="KW-1185">Reference proteome</keyword>
<dbReference type="EMBL" id="JBHSJC010000001">
    <property type="protein sequence ID" value="MFC4829252.1"/>
    <property type="molecule type" value="Genomic_DNA"/>
</dbReference>
<evidence type="ECO:0008006" key="4">
    <source>
        <dbReference type="Google" id="ProtNLM"/>
    </source>
</evidence>
<accession>A0ABV9R712</accession>
<keyword evidence="1" id="KW-1133">Transmembrane helix</keyword>
<organism evidence="2 3">
    <name type="scientific">Agromyces aurantiacus</name>
    <dbReference type="NCBI Taxonomy" id="165814"/>
    <lineage>
        <taxon>Bacteria</taxon>
        <taxon>Bacillati</taxon>
        <taxon>Actinomycetota</taxon>
        <taxon>Actinomycetes</taxon>
        <taxon>Micrococcales</taxon>
        <taxon>Microbacteriaceae</taxon>
        <taxon>Agromyces</taxon>
    </lineage>
</organism>